<evidence type="ECO:0000313" key="8">
    <source>
        <dbReference type="Proteomes" id="UP000238479"/>
    </source>
</evidence>
<dbReference type="STRING" id="74649.A0A2P6QJ12"/>
<dbReference type="Proteomes" id="UP000238479">
    <property type="component" value="Chromosome 5"/>
</dbReference>
<accession>A0A2P6QJ12</accession>
<reference evidence="7 8" key="1">
    <citation type="journal article" date="2018" name="Nat. Genet.">
        <title>The Rosa genome provides new insights in the design of modern roses.</title>
        <authorList>
            <person name="Bendahmane M."/>
        </authorList>
    </citation>
    <scope>NUCLEOTIDE SEQUENCE [LARGE SCALE GENOMIC DNA]</scope>
    <source>
        <strain evidence="8">cv. Old Blush</strain>
    </source>
</reference>
<feature type="region of interest" description="Disordered" evidence="6">
    <location>
        <begin position="80"/>
        <end position="122"/>
    </location>
</feature>
<feature type="compositionally biased region" description="Basic and acidic residues" evidence="6">
    <location>
        <begin position="97"/>
        <end position="110"/>
    </location>
</feature>
<evidence type="ECO:0000256" key="3">
    <source>
        <dbReference type="ARBA" id="ARBA00023163"/>
    </source>
</evidence>
<keyword evidence="2" id="KW-0805">Transcription regulation</keyword>
<keyword evidence="3" id="KW-0804">Transcription</keyword>
<dbReference type="InterPro" id="IPR005202">
    <property type="entry name" value="TF_GRAS"/>
</dbReference>
<feature type="region of interest" description="Disordered" evidence="6">
    <location>
        <begin position="198"/>
        <end position="218"/>
    </location>
</feature>
<proteinExistence type="inferred from homology"/>
<comment type="caution">
    <text evidence="5">Lacks conserved residue(s) required for the propagation of feature annotation.</text>
</comment>
<dbReference type="AlphaFoldDB" id="A0A2P6QJ12"/>
<name>A0A2P6QJ12_ROSCH</name>
<evidence type="ECO:0000256" key="1">
    <source>
        <dbReference type="ARBA" id="ARBA00004123"/>
    </source>
</evidence>
<comment type="subcellular location">
    <subcellularLocation>
        <location evidence="1">Nucleus</location>
    </subcellularLocation>
</comment>
<evidence type="ECO:0000256" key="5">
    <source>
        <dbReference type="PROSITE-ProRule" id="PRU01191"/>
    </source>
</evidence>
<evidence type="ECO:0000256" key="2">
    <source>
        <dbReference type="ARBA" id="ARBA00023015"/>
    </source>
</evidence>
<protein>
    <submittedName>
        <fullName evidence="7">Uncharacterized protein</fullName>
    </submittedName>
</protein>
<dbReference type="Gramene" id="PRQ34159">
    <property type="protein sequence ID" value="PRQ34159"/>
    <property type="gene ID" value="RchiOBHm_Chr5g0065731"/>
</dbReference>
<evidence type="ECO:0000256" key="4">
    <source>
        <dbReference type="ARBA" id="ARBA00023242"/>
    </source>
</evidence>
<dbReference type="GO" id="GO:0005634">
    <property type="term" value="C:nucleus"/>
    <property type="evidence" value="ECO:0007669"/>
    <property type="project" value="UniProtKB-SubCell"/>
</dbReference>
<keyword evidence="4" id="KW-0539">Nucleus</keyword>
<evidence type="ECO:0000256" key="6">
    <source>
        <dbReference type="SAM" id="MobiDB-lite"/>
    </source>
</evidence>
<sequence>MLMEEELENRPCMLQDCLALQAAEKSLEDVLVQQYPPSTNPVLASSIQQNVENSDDFINHSSNSSTATRNWDDGSGWISFQNDHNDSTKGSRSKKDRHWEDGDCLEEGRSNKQSSFYADESEPPDMLDKVLLFHYQNPKSDSCSFFQLKGGRGHAGSKGKRTVKKKKDDNTEVVDFQSLLTQCAKAVASYDRRTANEQLKQIRQHSSPYAPTVMEPKE</sequence>
<dbReference type="OMA" id="WISFQND"/>
<organism evidence="7 8">
    <name type="scientific">Rosa chinensis</name>
    <name type="common">China rose</name>
    <dbReference type="NCBI Taxonomy" id="74649"/>
    <lineage>
        <taxon>Eukaryota</taxon>
        <taxon>Viridiplantae</taxon>
        <taxon>Streptophyta</taxon>
        <taxon>Embryophyta</taxon>
        <taxon>Tracheophyta</taxon>
        <taxon>Spermatophyta</taxon>
        <taxon>Magnoliopsida</taxon>
        <taxon>eudicotyledons</taxon>
        <taxon>Gunneridae</taxon>
        <taxon>Pentapetalae</taxon>
        <taxon>rosids</taxon>
        <taxon>fabids</taxon>
        <taxon>Rosales</taxon>
        <taxon>Rosaceae</taxon>
        <taxon>Rosoideae</taxon>
        <taxon>Rosoideae incertae sedis</taxon>
        <taxon>Rosa</taxon>
    </lineage>
</organism>
<comment type="similarity">
    <text evidence="5">Belongs to the GRAS family.</text>
</comment>
<evidence type="ECO:0000313" key="7">
    <source>
        <dbReference type="EMBL" id="PRQ34159.1"/>
    </source>
</evidence>
<dbReference type="EMBL" id="PDCK01000043">
    <property type="protein sequence ID" value="PRQ34159.1"/>
    <property type="molecule type" value="Genomic_DNA"/>
</dbReference>
<gene>
    <name evidence="7" type="ORF">RchiOBHm_Chr5g0065731</name>
</gene>
<feature type="compositionally biased region" description="Polar residues" evidence="6">
    <location>
        <begin position="198"/>
        <end position="209"/>
    </location>
</feature>
<dbReference type="PROSITE" id="PS50985">
    <property type="entry name" value="GRAS"/>
    <property type="match status" value="1"/>
</dbReference>
<keyword evidence="8" id="KW-1185">Reference proteome</keyword>
<comment type="caution">
    <text evidence="7">The sequence shown here is derived from an EMBL/GenBank/DDBJ whole genome shotgun (WGS) entry which is preliminary data.</text>
</comment>